<gene>
    <name evidence="2" type="ORF">NKR23_g9618</name>
</gene>
<dbReference type="AlphaFoldDB" id="A0AA38VC60"/>
<comment type="caution">
    <text evidence="2">The sequence shown here is derived from an EMBL/GenBank/DDBJ whole genome shotgun (WGS) entry which is preliminary data.</text>
</comment>
<reference evidence="2" key="1">
    <citation type="submission" date="2022-07" db="EMBL/GenBank/DDBJ databases">
        <title>Fungi with potential for degradation of polypropylene.</title>
        <authorList>
            <person name="Gostincar C."/>
        </authorList>
    </citation>
    <scope>NUCLEOTIDE SEQUENCE</scope>
    <source>
        <strain evidence="2">EXF-13308</strain>
    </source>
</reference>
<dbReference type="GO" id="GO:0004806">
    <property type="term" value="F:triacylglycerol lipase activity"/>
    <property type="evidence" value="ECO:0007669"/>
    <property type="project" value="TreeGrafter"/>
</dbReference>
<organism evidence="2 3">
    <name type="scientific">Pleurostoma richardsiae</name>
    <dbReference type="NCBI Taxonomy" id="41990"/>
    <lineage>
        <taxon>Eukaryota</taxon>
        <taxon>Fungi</taxon>
        <taxon>Dikarya</taxon>
        <taxon>Ascomycota</taxon>
        <taxon>Pezizomycotina</taxon>
        <taxon>Sordariomycetes</taxon>
        <taxon>Sordariomycetidae</taxon>
        <taxon>Calosphaeriales</taxon>
        <taxon>Pleurostomataceae</taxon>
        <taxon>Pleurostoma</taxon>
    </lineage>
</organism>
<keyword evidence="3" id="KW-1185">Reference proteome</keyword>
<accession>A0AA38VC60</accession>
<dbReference type="InterPro" id="IPR050471">
    <property type="entry name" value="AB_hydrolase"/>
</dbReference>
<dbReference type="PANTHER" id="PTHR43433">
    <property type="entry name" value="HYDROLASE, ALPHA/BETA FOLD FAMILY PROTEIN"/>
    <property type="match status" value="1"/>
</dbReference>
<dbReference type="Gene3D" id="3.40.50.1820">
    <property type="entry name" value="alpha/beta hydrolase"/>
    <property type="match status" value="1"/>
</dbReference>
<dbReference type="InterPro" id="IPR000073">
    <property type="entry name" value="AB_hydrolase_1"/>
</dbReference>
<proteinExistence type="predicted"/>
<name>A0AA38VC60_9PEZI</name>
<evidence type="ECO:0000259" key="1">
    <source>
        <dbReference type="Pfam" id="PF00561"/>
    </source>
</evidence>
<sequence>MEFKPTNGVVTSEECDLHYWYQGSGPLITFVPGGNGHGRQYNAIIAALSDRFTCCTFDRRQMSASKVKGTNKILSFPQQARDILAVIKALGFDKSILFCSSLGGIIGFQFAIDHPEAVNHLICHETPTVSLLDDASSLIDYVLGLLNGYRETGDIVAASQGFALLFRGIYGDDLEEGVPPTAAPEPWNAVNFWDNEVISSFYVPDFRKIVARKVSIGVMNGESSRDAFYARAVYEQEKVLGCVRMLVPGHHQNFEVQVDKFVPALLQMLGKLEERRQAAA</sequence>
<dbReference type="GO" id="GO:0046503">
    <property type="term" value="P:glycerolipid catabolic process"/>
    <property type="evidence" value="ECO:0007669"/>
    <property type="project" value="TreeGrafter"/>
</dbReference>
<evidence type="ECO:0000313" key="3">
    <source>
        <dbReference type="Proteomes" id="UP001174694"/>
    </source>
</evidence>
<dbReference type="Pfam" id="PF00561">
    <property type="entry name" value="Abhydrolase_1"/>
    <property type="match status" value="1"/>
</dbReference>
<dbReference type="Proteomes" id="UP001174694">
    <property type="component" value="Unassembled WGS sequence"/>
</dbReference>
<evidence type="ECO:0000313" key="2">
    <source>
        <dbReference type="EMBL" id="KAJ9136701.1"/>
    </source>
</evidence>
<dbReference type="SUPFAM" id="SSF53474">
    <property type="entry name" value="alpha/beta-Hydrolases"/>
    <property type="match status" value="1"/>
</dbReference>
<dbReference type="EMBL" id="JANBVO010000038">
    <property type="protein sequence ID" value="KAJ9136701.1"/>
    <property type="molecule type" value="Genomic_DNA"/>
</dbReference>
<protein>
    <submittedName>
        <fullName evidence="2">Acetyltransferase/esterase</fullName>
    </submittedName>
</protein>
<dbReference type="InterPro" id="IPR029058">
    <property type="entry name" value="AB_hydrolase_fold"/>
</dbReference>
<feature type="domain" description="AB hydrolase-1" evidence="1">
    <location>
        <begin position="26"/>
        <end position="165"/>
    </location>
</feature>
<dbReference type="PANTHER" id="PTHR43433:SF5">
    <property type="entry name" value="AB HYDROLASE-1 DOMAIN-CONTAINING PROTEIN"/>
    <property type="match status" value="1"/>
</dbReference>